<evidence type="ECO:0000313" key="4">
    <source>
        <dbReference type="Proteomes" id="UP001431693"/>
    </source>
</evidence>
<feature type="transmembrane region" description="Helical" evidence="2">
    <location>
        <begin position="280"/>
        <end position="301"/>
    </location>
</feature>
<evidence type="ECO:0000313" key="3">
    <source>
        <dbReference type="EMBL" id="MDJ1130318.1"/>
    </source>
</evidence>
<dbReference type="InterPro" id="IPR039672">
    <property type="entry name" value="MFS_2"/>
</dbReference>
<feature type="transmembrane region" description="Helical" evidence="2">
    <location>
        <begin position="425"/>
        <end position="446"/>
    </location>
</feature>
<sequence length="557" mass="61006">MSRKDKKVTWLTRLGYGSGNLVGSGALAISNAWLVIFYTQYAGLSMPEATLIYSSALLVDTFLNPFCGFITDAFNNTWLGRTFGRRRFFILLAIPVLGLLNPMMWVVVPNGFAYYFLVYILYNAMYTMVMIPYDALPAEMTEDYDERTYLAGLRASIGKVAGFLTAALPGVFFLVFGNDNPQAFFIMGCAFGVLMAAAMLFVYLTTWERPVDESTMERVESPIEGVKKMFVDLGSTLRIKTFRHLLGMYLFGFGAEWLFTSTFSYFVLYCLMLPKANASAWSSMSSILQLVSTLAVMGVVAKKGFRKPYMVAEGVVIVATLAYVLAVVGGVDASTTAGFIAITSIVVVFGLGTGAVYYIPWQAYLFVADVDEVVTGRRREGNFSAAMHFCGKLINSAVVAILGMVLSVAGYVSGTSGDVTQPATVSTAILGVLIVGVCGLSLLGMVSAKLMKLDRDTDKIVQREAKRVLQEGGRMEDVDPEVKRVCEQLSGVQYELCFGHNTVGYHTPEELKRIREEMPARMAMSFGAAKGEPGQFLDEQFQGDAMDQLEPSTKKAV</sequence>
<proteinExistence type="predicted"/>
<feature type="transmembrane region" description="Helical" evidence="2">
    <location>
        <begin position="183"/>
        <end position="204"/>
    </location>
</feature>
<evidence type="ECO:0000256" key="1">
    <source>
        <dbReference type="SAM" id="MobiDB-lite"/>
    </source>
</evidence>
<keyword evidence="2" id="KW-0472">Membrane</keyword>
<keyword evidence="2" id="KW-0812">Transmembrane</keyword>
<dbReference type="SUPFAM" id="SSF103473">
    <property type="entry name" value="MFS general substrate transporter"/>
    <property type="match status" value="1"/>
</dbReference>
<keyword evidence="4" id="KW-1185">Reference proteome</keyword>
<dbReference type="Gene3D" id="1.20.1250.20">
    <property type="entry name" value="MFS general substrate transporter like domains"/>
    <property type="match status" value="1"/>
</dbReference>
<feature type="transmembrane region" description="Helical" evidence="2">
    <location>
        <begin position="114"/>
        <end position="136"/>
    </location>
</feature>
<dbReference type="CDD" id="cd17332">
    <property type="entry name" value="MFS_MelB_like"/>
    <property type="match status" value="1"/>
</dbReference>
<keyword evidence="2" id="KW-1133">Transmembrane helix</keyword>
<comment type="caution">
    <text evidence="3">The sequence shown here is derived from an EMBL/GenBank/DDBJ whole genome shotgun (WGS) entry which is preliminary data.</text>
</comment>
<feature type="transmembrane region" description="Helical" evidence="2">
    <location>
        <begin position="51"/>
        <end position="75"/>
    </location>
</feature>
<dbReference type="RefSeq" id="WP_283713444.1">
    <property type="nucleotide sequence ID" value="NZ_JASJEW010000004.1"/>
</dbReference>
<feature type="transmembrane region" description="Helical" evidence="2">
    <location>
        <begin position="87"/>
        <end position="108"/>
    </location>
</feature>
<dbReference type="PANTHER" id="PTHR11328">
    <property type="entry name" value="MAJOR FACILITATOR SUPERFAMILY DOMAIN-CONTAINING PROTEIN"/>
    <property type="match status" value="1"/>
</dbReference>
<protein>
    <submittedName>
        <fullName evidence="3">MFS transporter</fullName>
    </submittedName>
</protein>
<dbReference type="InterPro" id="IPR036259">
    <property type="entry name" value="MFS_trans_sf"/>
</dbReference>
<feature type="region of interest" description="Disordered" evidence="1">
    <location>
        <begin position="537"/>
        <end position="557"/>
    </location>
</feature>
<dbReference type="EMBL" id="JASJEX010000005">
    <property type="protein sequence ID" value="MDJ1130318.1"/>
    <property type="molecule type" value="Genomic_DNA"/>
</dbReference>
<reference evidence="3" key="1">
    <citation type="submission" date="2023-05" db="EMBL/GenBank/DDBJ databases">
        <title>[olsenella] sp. nov., isolated from a pig farm feces dump.</title>
        <authorList>
            <person name="Chang Y.-H."/>
        </authorList>
    </citation>
    <scope>NUCLEOTIDE SEQUENCE</scope>
    <source>
        <strain evidence="3">YH-ols2217</strain>
    </source>
</reference>
<dbReference type="Pfam" id="PF13347">
    <property type="entry name" value="MFS_2"/>
    <property type="match status" value="1"/>
</dbReference>
<accession>A0ABT6ZP73</accession>
<feature type="transmembrane region" description="Helical" evidence="2">
    <location>
        <begin position="157"/>
        <end position="177"/>
    </location>
</feature>
<evidence type="ECO:0000256" key="2">
    <source>
        <dbReference type="SAM" id="Phobius"/>
    </source>
</evidence>
<feature type="transmembrane region" description="Helical" evidence="2">
    <location>
        <begin position="21"/>
        <end position="39"/>
    </location>
</feature>
<feature type="transmembrane region" description="Helical" evidence="2">
    <location>
        <begin position="246"/>
        <end position="268"/>
    </location>
</feature>
<feature type="transmembrane region" description="Helical" evidence="2">
    <location>
        <begin position="308"/>
        <end position="331"/>
    </location>
</feature>
<name>A0ABT6ZP73_9ACTN</name>
<gene>
    <name evidence="3" type="ORF">QJ043_09545</name>
</gene>
<dbReference type="Proteomes" id="UP001431693">
    <property type="component" value="Unassembled WGS sequence"/>
</dbReference>
<feature type="transmembrane region" description="Helical" evidence="2">
    <location>
        <begin position="337"/>
        <end position="359"/>
    </location>
</feature>
<dbReference type="PANTHER" id="PTHR11328:SF24">
    <property type="entry name" value="MAJOR FACILITATOR SUPERFAMILY (MFS) PROFILE DOMAIN-CONTAINING PROTEIN"/>
    <property type="match status" value="1"/>
</dbReference>
<organism evidence="3 4">
    <name type="scientific">Kribbibacterium absianum</name>
    <dbReference type="NCBI Taxonomy" id="3044210"/>
    <lineage>
        <taxon>Bacteria</taxon>
        <taxon>Bacillati</taxon>
        <taxon>Actinomycetota</taxon>
        <taxon>Coriobacteriia</taxon>
        <taxon>Coriobacteriales</taxon>
        <taxon>Kribbibacteriaceae</taxon>
        <taxon>Kribbibacterium</taxon>
    </lineage>
</organism>
<feature type="transmembrane region" description="Helical" evidence="2">
    <location>
        <begin position="393"/>
        <end position="413"/>
    </location>
</feature>